<protein>
    <submittedName>
        <fullName evidence="1">Esterase/hydrolase</fullName>
    </submittedName>
</protein>
<dbReference type="OrthoDB" id="192696at2"/>
<dbReference type="SUPFAM" id="SSF53474">
    <property type="entry name" value="alpha/beta-Hydrolases"/>
    <property type="match status" value="1"/>
</dbReference>
<reference evidence="1" key="1">
    <citation type="journal article" date="2015" name="Genome Announc.">
        <title>Draft Genome Sequence of Thiostrepton-Producing Streptomyces azureus ATCC 14921.</title>
        <authorList>
            <person name="Sakihara K."/>
            <person name="Maeda J."/>
            <person name="Tashiro K."/>
            <person name="Fujino Y."/>
            <person name="Kuhara S."/>
            <person name="Ohshima T."/>
            <person name="Ogata S."/>
            <person name="Doi K."/>
        </authorList>
    </citation>
    <scope>NUCLEOTIDE SEQUENCE [LARGE SCALE GENOMIC DNA]</scope>
    <source>
        <strain evidence="1">ATCC14921</strain>
    </source>
</reference>
<dbReference type="PATRIC" id="fig|146537.3.peg.1207"/>
<dbReference type="InterPro" id="IPR029058">
    <property type="entry name" value="AB_hydrolase_fold"/>
</dbReference>
<evidence type="ECO:0000313" key="1">
    <source>
        <dbReference type="EMBL" id="GAP46410.1"/>
    </source>
</evidence>
<gene>
    <name evidence="1" type="ORF">SAZU_1148</name>
</gene>
<keyword evidence="2" id="KW-1185">Reference proteome</keyword>
<dbReference type="EMBL" id="DF968214">
    <property type="protein sequence ID" value="GAP46410.1"/>
    <property type="molecule type" value="Genomic_DNA"/>
</dbReference>
<dbReference type="Proteomes" id="UP000053859">
    <property type="component" value="Unassembled WGS sequence"/>
</dbReference>
<keyword evidence="1" id="KW-0378">Hydrolase</keyword>
<proteinExistence type="predicted"/>
<sequence length="216" mass="22856">MQALTLGPTNHERVVLFAAGAGGDPERYRPLLEHLTAHDCQVIAPCFERFVAREATTAELLARPVGLVEALHRWASPDAAVVVVGHSIGGWAGLCLAGATPWGRDGRPLDVPREPRVGRLVLYAPAVGWFAAPGALDAVTAPMLVYAGEMDTVTPVEQAVRLTSASAQVDLRVVPGAGHSSFMNTPPPGTVENEGFDRAQFLTDLARATMEFAIAS</sequence>
<dbReference type="Gene3D" id="3.40.50.1820">
    <property type="entry name" value="alpha/beta hydrolase"/>
    <property type="match status" value="1"/>
</dbReference>
<name>A0A0K8PEW4_STRAJ</name>
<evidence type="ECO:0000313" key="2">
    <source>
        <dbReference type="Proteomes" id="UP000053859"/>
    </source>
</evidence>
<dbReference type="AlphaFoldDB" id="A0A0K8PEW4"/>
<dbReference type="RefSeq" id="WP_148640291.1">
    <property type="nucleotide sequence ID" value="NZ_DF968214.1"/>
</dbReference>
<accession>A0A0K8PEW4</accession>
<organism evidence="1 2">
    <name type="scientific">Streptomyces azureus</name>
    <dbReference type="NCBI Taxonomy" id="146537"/>
    <lineage>
        <taxon>Bacteria</taxon>
        <taxon>Bacillati</taxon>
        <taxon>Actinomycetota</taxon>
        <taxon>Actinomycetes</taxon>
        <taxon>Kitasatosporales</taxon>
        <taxon>Streptomycetaceae</taxon>
        <taxon>Streptomyces</taxon>
    </lineage>
</organism>
<dbReference type="GO" id="GO:0016787">
    <property type="term" value="F:hydrolase activity"/>
    <property type="evidence" value="ECO:0007669"/>
    <property type="project" value="UniProtKB-KW"/>
</dbReference>